<feature type="transmembrane region" description="Helical" evidence="1">
    <location>
        <begin position="45"/>
        <end position="67"/>
    </location>
</feature>
<feature type="transmembrane region" description="Helical" evidence="1">
    <location>
        <begin position="217"/>
        <end position="237"/>
    </location>
</feature>
<keyword evidence="1" id="KW-1133">Transmembrane helix</keyword>
<keyword evidence="1" id="KW-0812">Transmembrane</keyword>
<dbReference type="Proteomes" id="UP000198878">
    <property type="component" value="Unassembled WGS sequence"/>
</dbReference>
<keyword evidence="1" id="KW-0472">Membrane</keyword>
<gene>
    <name evidence="2" type="ORF">SAMN05421837_10435</name>
</gene>
<reference evidence="3" key="1">
    <citation type="submission" date="2016-10" db="EMBL/GenBank/DDBJ databases">
        <authorList>
            <person name="Varghese N."/>
            <person name="Submissions S."/>
        </authorList>
    </citation>
    <scope>NUCLEOTIDE SEQUENCE [LARGE SCALE GENOMIC DNA]</scope>
    <source>
        <strain evidence="3">DSM 44654</strain>
    </source>
</reference>
<dbReference type="EMBL" id="FNUJ01000004">
    <property type="protein sequence ID" value="SEF28152.1"/>
    <property type="molecule type" value="Genomic_DNA"/>
</dbReference>
<dbReference type="STRING" id="218821.SAMN05421837_10435"/>
<sequence>MVRVRLPIHNPPAELRTAVGCMAVFGLVLAVAAGLLAWVRRGDPVMYLVAPALGLLAVLCFCAKPILGRYIRRHGGMVTARVEFGPDGFRQPLEDKTTLVLPWDDVRRFVFREGQPGGRVALAVSLVDDEAIRNLNPDCRHKSDDGFILSSALAWEEAEKALAAIERYRPGLGRWNSKDVRRGGFGVPNPVRRLVKRWSADQTRTLVRAEQSSAGRLFFLWAAWLAVIADFVAPAFYDIPPGIPLPVALATWVLLYLTRYRGDFGEFAVTADAITWRPKEGDPVRVRRTDLVRLTAEPSAKKATRHYVSVHAILRRGEDRQLAARVSPGAAKNVLRLVTP</sequence>
<dbReference type="AlphaFoldDB" id="A0A1H5QPS5"/>
<protein>
    <submittedName>
        <fullName evidence="2">Uncharacterized protein</fullName>
    </submittedName>
</protein>
<organism evidence="2 3">
    <name type="scientific">Amycolatopsis pretoriensis</name>
    <dbReference type="NCBI Taxonomy" id="218821"/>
    <lineage>
        <taxon>Bacteria</taxon>
        <taxon>Bacillati</taxon>
        <taxon>Actinomycetota</taxon>
        <taxon>Actinomycetes</taxon>
        <taxon>Pseudonocardiales</taxon>
        <taxon>Pseudonocardiaceae</taxon>
        <taxon>Amycolatopsis</taxon>
    </lineage>
</organism>
<evidence type="ECO:0000313" key="3">
    <source>
        <dbReference type="Proteomes" id="UP000198878"/>
    </source>
</evidence>
<feature type="transmembrane region" description="Helical" evidence="1">
    <location>
        <begin position="21"/>
        <end position="39"/>
    </location>
</feature>
<keyword evidence="3" id="KW-1185">Reference proteome</keyword>
<evidence type="ECO:0000313" key="2">
    <source>
        <dbReference type="EMBL" id="SEF28152.1"/>
    </source>
</evidence>
<evidence type="ECO:0000256" key="1">
    <source>
        <dbReference type="SAM" id="Phobius"/>
    </source>
</evidence>
<proteinExistence type="predicted"/>
<name>A0A1H5QPS5_9PSEU</name>
<accession>A0A1H5QPS5</accession>